<protein>
    <submittedName>
        <fullName evidence="1">Uncharacterized protein</fullName>
    </submittedName>
</protein>
<proteinExistence type="predicted"/>
<keyword evidence="2" id="KW-1185">Reference proteome</keyword>
<comment type="caution">
    <text evidence="1">The sequence shown here is derived from an EMBL/GenBank/DDBJ whole genome shotgun (WGS) entry which is preliminary data.</text>
</comment>
<dbReference type="EMBL" id="BGZK01002876">
    <property type="protein sequence ID" value="GBP97131.1"/>
    <property type="molecule type" value="Genomic_DNA"/>
</dbReference>
<gene>
    <name evidence="1" type="ORF">EVAR_93023_1</name>
</gene>
<name>A0A4C2A8E8_EUMVA</name>
<dbReference type="AlphaFoldDB" id="A0A4C2A8E8"/>
<accession>A0A4C2A8E8</accession>
<evidence type="ECO:0000313" key="1">
    <source>
        <dbReference type="EMBL" id="GBP97131.1"/>
    </source>
</evidence>
<dbReference type="Proteomes" id="UP000299102">
    <property type="component" value="Unassembled WGS sequence"/>
</dbReference>
<reference evidence="1 2" key="1">
    <citation type="journal article" date="2019" name="Commun. Biol.">
        <title>The bagworm genome reveals a unique fibroin gene that provides high tensile strength.</title>
        <authorList>
            <person name="Kono N."/>
            <person name="Nakamura H."/>
            <person name="Ohtoshi R."/>
            <person name="Tomita M."/>
            <person name="Numata K."/>
            <person name="Arakawa K."/>
        </authorList>
    </citation>
    <scope>NUCLEOTIDE SEQUENCE [LARGE SCALE GENOMIC DNA]</scope>
</reference>
<evidence type="ECO:0000313" key="2">
    <source>
        <dbReference type="Proteomes" id="UP000299102"/>
    </source>
</evidence>
<sequence length="92" mass="10058">MPVPTYSFLVLRVSELCHRQTDRQTDTEGRCDGQGATIIPGALATRTPKTSSCADPSTLLSRSTGRLVSQRENQDGLICQNKRGRSQAYTCV</sequence>
<organism evidence="1 2">
    <name type="scientific">Eumeta variegata</name>
    <name type="common">Bagworm moth</name>
    <name type="synonym">Eumeta japonica</name>
    <dbReference type="NCBI Taxonomy" id="151549"/>
    <lineage>
        <taxon>Eukaryota</taxon>
        <taxon>Metazoa</taxon>
        <taxon>Ecdysozoa</taxon>
        <taxon>Arthropoda</taxon>
        <taxon>Hexapoda</taxon>
        <taxon>Insecta</taxon>
        <taxon>Pterygota</taxon>
        <taxon>Neoptera</taxon>
        <taxon>Endopterygota</taxon>
        <taxon>Lepidoptera</taxon>
        <taxon>Glossata</taxon>
        <taxon>Ditrysia</taxon>
        <taxon>Tineoidea</taxon>
        <taxon>Psychidae</taxon>
        <taxon>Oiketicinae</taxon>
        <taxon>Eumeta</taxon>
    </lineage>
</organism>